<dbReference type="SUPFAM" id="SSF52799">
    <property type="entry name" value="(Phosphotyrosine protein) phosphatases II"/>
    <property type="match status" value="1"/>
</dbReference>
<dbReference type="Proteomes" id="UP000605846">
    <property type="component" value="Unassembled WGS sequence"/>
</dbReference>
<keyword evidence="3" id="KW-1185">Reference proteome</keyword>
<dbReference type="InterPro" id="IPR029021">
    <property type="entry name" value="Prot-tyrosine_phosphatase-like"/>
</dbReference>
<name>A0A8H7BR16_9FUNG</name>
<accession>A0A8H7BR16</accession>
<evidence type="ECO:0000313" key="2">
    <source>
        <dbReference type="EMBL" id="KAF7730246.1"/>
    </source>
</evidence>
<feature type="domain" description="Tyrosine specific protein phosphatases" evidence="1">
    <location>
        <begin position="83"/>
        <end position="147"/>
    </location>
</feature>
<organism evidence="2 3">
    <name type="scientific">Apophysomyces ossiformis</name>
    <dbReference type="NCBI Taxonomy" id="679940"/>
    <lineage>
        <taxon>Eukaryota</taxon>
        <taxon>Fungi</taxon>
        <taxon>Fungi incertae sedis</taxon>
        <taxon>Mucoromycota</taxon>
        <taxon>Mucoromycotina</taxon>
        <taxon>Mucoromycetes</taxon>
        <taxon>Mucorales</taxon>
        <taxon>Mucorineae</taxon>
        <taxon>Mucoraceae</taxon>
        <taxon>Apophysomyces</taxon>
    </lineage>
</organism>
<dbReference type="EMBL" id="JABAYA010000017">
    <property type="protein sequence ID" value="KAF7730246.1"/>
    <property type="molecule type" value="Genomic_DNA"/>
</dbReference>
<evidence type="ECO:0000259" key="1">
    <source>
        <dbReference type="PROSITE" id="PS50056"/>
    </source>
</evidence>
<dbReference type="PANTHER" id="PTHR23339">
    <property type="entry name" value="TYROSINE SPECIFIC PROTEIN PHOSPHATASE AND DUAL SPECIFICITY PROTEIN PHOSPHATASE"/>
    <property type="match status" value="1"/>
</dbReference>
<sequence>MISLVQSPITRQKFVILDEPNDRTLKKYIDTLAKENVTILVRFRSWNQLNDHSAGELEKQTGIQVIDHPMIESDSVPNREAIRRWLELTETARRSKATIGVHSMAGICRAPLLIALSLIETGMRPIDAISYVREHRRGVLTKSELRFLMGYRRTSRHSRWFGWLKRRTMSVSRTSKIH</sequence>
<dbReference type="PROSITE" id="PS50056">
    <property type="entry name" value="TYR_PHOSPHATASE_2"/>
    <property type="match status" value="1"/>
</dbReference>
<comment type="caution">
    <text evidence="2">The sequence shown here is derived from an EMBL/GenBank/DDBJ whole genome shotgun (WGS) entry which is preliminary data.</text>
</comment>
<evidence type="ECO:0000313" key="3">
    <source>
        <dbReference type="Proteomes" id="UP000605846"/>
    </source>
</evidence>
<gene>
    <name evidence="2" type="primary">PTP4A1_1</name>
    <name evidence="2" type="ORF">EC973_002489</name>
</gene>
<dbReference type="Gene3D" id="3.90.190.10">
    <property type="entry name" value="Protein tyrosine phosphatase superfamily"/>
    <property type="match status" value="1"/>
</dbReference>
<dbReference type="InterPro" id="IPR050561">
    <property type="entry name" value="PTP"/>
</dbReference>
<proteinExistence type="predicted"/>
<protein>
    <submittedName>
        <fullName evidence="2">Protein tyrosine phosphatase type IVA 1</fullName>
    </submittedName>
</protein>
<dbReference type="OrthoDB" id="8048523at2759"/>
<reference evidence="2" key="1">
    <citation type="submission" date="2020-01" db="EMBL/GenBank/DDBJ databases">
        <title>Genome Sequencing of Three Apophysomyces-Like Fungal Strains Confirms a Novel Fungal Genus in the Mucoromycota with divergent Burkholderia-like Endosymbiotic Bacteria.</title>
        <authorList>
            <person name="Stajich J.E."/>
            <person name="Macias A.M."/>
            <person name="Carter-House D."/>
            <person name="Lovett B."/>
            <person name="Kasson L.R."/>
            <person name="Berry K."/>
            <person name="Grigoriev I."/>
            <person name="Chang Y."/>
            <person name="Spatafora J."/>
            <person name="Kasson M.T."/>
        </authorList>
    </citation>
    <scope>NUCLEOTIDE SEQUENCE</scope>
    <source>
        <strain evidence="2">NRRL A-21654</strain>
    </source>
</reference>
<dbReference type="InterPro" id="IPR000387">
    <property type="entry name" value="Tyr_Pase_dom"/>
</dbReference>
<dbReference type="AlphaFoldDB" id="A0A8H7BR16"/>
<dbReference type="Pfam" id="PF22785">
    <property type="entry name" value="Tc-R-P"/>
    <property type="match status" value="1"/>
</dbReference>